<reference evidence="3 4" key="1">
    <citation type="submission" date="2022-12" db="EMBL/GenBank/DDBJ databases">
        <title>Chromosome-level genome of Tegillarca granosa.</title>
        <authorList>
            <person name="Kim J."/>
        </authorList>
    </citation>
    <scope>NUCLEOTIDE SEQUENCE [LARGE SCALE GENOMIC DNA]</scope>
    <source>
        <strain evidence="3">Teg-2019</strain>
        <tissue evidence="3">Adductor muscle</tissue>
    </source>
</reference>
<dbReference type="Gene3D" id="3.90.320.10">
    <property type="match status" value="1"/>
</dbReference>
<name>A0ABQ9FDT0_TEGGR</name>
<dbReference type="PANTHER" id="PTHR47526">
    <property type="entry name" value="ATP-DEPENDENT DNA HELICASE"/>
    <property type="match status" value="1"/>
</dbReference>
<accession>A0ABQ9FDT0</accession>
<comment type="caution">
    <text evidence="3">The sequence shown here is derived from an EMBL/GenBank/DDBJ whole genome shotgun (WGS) entry which is preliminary data.</text>
</comment>
<dbReference type="InterPro" id="IPR019080">
    <property type="entry name" value="YqaJ_viral_recombinase"/>
</dbReference>
<proteinExistence type="predicted"/>
<keyword evidence="4" id="KW-1185">Reference proteome</keyword>
<evidence type="ECO:0000259" key="2">
    <source>
        <dbReference type="PROSITE" id="PS50966"/>
    </source>
</evidence>
<dbReference type="InterPro" id="IPR011335">
    <property type="entry name" value="Restrct_endonuc-II-like"/>
</dbReference>
<evidence type="ECO:0000313" key="3">
    <source>
        <dbReference type="EMBL" id="KAJ8314440.1"/>
    </source>
</evidence>
<feature type="domain" description="SWIM-type" evidence="2">
    <location>
        <begin position="40"/>
        <end position="79"/>
    </location>
</feature>
<dbReference type="CDD" id="cd22343">
    <property type="entry name" value="PDDEXK_lambda_exonuclease-like"/>
    <property type="match status" value="1"/>
</dbReference>
<dbReference type="Proteomes" id="UP001217089">
    <property type="component" value="Unassembled WGS sequence"/>
</dbReference>
<evidence type="ECO:0000313" key="4">
    <source>
        <dbReference type="Proteomes" id="UP001217089"/>
    </source>
</evidence>
<keyword evidence="1" id="KW-0863">Zinc-finger</keyword>
<protein>
    <recommendedName>
        <fullName evidence="2">SWIM-type domain-containing protein</fullName>
    </recommendedName>
</protein>
<dbReference type="PANTHER" id="PTHR47526:SF3">
    <property type="entry name" value="PHD-TYPE DOMAIN-CONTAINING PROTEIN"/>
    <property type="match status" value="1"/>
</dbReference>
<sequence length="374" mass="42514">MHQLKPFNTIFLTVQHVADGCKVTGKCFRSQRKNEEPQSLSVSFDKAQELPEISSAYCSCAIGLSGACGHVTGLLYQIAKYKILRLRVVPDDVSKTSLPQTWHTPRCERIRAKAVQDLSVSGYHSSDITRETTPRTVKSTLYNPVRGDTVDWSSKYDQLKETSPDMLVLPSLNNYNIPLVDTRFGRFRKGSVLSYQKPIESDCIINIYDVIQYPDLPLENVMTNNYTMALSSVQIVTFEELKFNSSDTVKLEKQHGYKATLHYGIKSARIAKKDFEVLAERIKNTRHETTAAMRRVVSLHSPWLAASPDRKVYNPDRYSPFGLLEIKCPSVSSVLDVKYLKKDDTGVLNIKRNHNYYYQILTQLAVTGLKWCDL</sequence>
<dbReference type="Pfam" id="PF09588">
    <property type="entry name" value="YqaJ"/>
    <property type="match status" value="1"/>
</dbReference>
<keyword evidence="1" id="KW-0862">Zinc</keyword>
<dbReference type="SUPFAM" id="SSF52980">
    <property type="entry name" value="Restriction endonuclease-like"/>
    <property type="match status" value="1"/>
</dbReference>
<organism evidence="3 4">
    <name type="scientific">Tegillarca granosa</name>
    <name type="common">Malaysian cockle</name>
    <name type="synonym">Anadara granosa</name>
    <dbReference type="NCBI Taxonomy" id="220873"/>
    <lineage>
        <taxon>Eukaryota</taxon>
        <taxon>Metazoa</taxon>
        <taxon>Spiralia</taxon>
        <taxon>Lophotrochozoa</taxon>
        <taxon>Mollusca</taxon>
        <taxon>Bivalvia</taxon>
        <taxon>Autobranchia</taxon>
        <taxon>Pteriomorphia</taxon>
        <taxon>Arcoida</taxon>
        <taxon>Arcoidea</taxon>
        <taxon>Arcidae</taxon>
        <taxon>Tegillarca</taxon>
    </lineage>
</organism>
<dbReference type="InterPro" id="IPR011604">
    <property type="entry name" value="PDDEXK-like_dom_sf"/>
</dbReference>
<keyword evidence="1" id="KW-0479">Metal-binding</keyword>
<dbReference type="PROSITE" id="PS50966">
    <property type="entry name" value="ZF_SWIM"/>
    <property type="match status" value="1"/>
</dbReference>
<dbReference type="InterPro" id="IPR007527">
    <property type="entry name" value="Znf_SWIM"/>
</dbReference>
<dbReference type="EMBL" id="JARBDR010000337">
    <property type="protein sequence ID" value="KAJ8314440.1"/>
    <property type="molecule type" value="Genomic_DNA"/>
</dbReference>
<evidence type="ECO:0000256" key="1">
    <source>
        <dbReference type="PROSITE-ProRule" id="PRU00325"/>
    </source>
</evidence>
<gene>
    <name evidence="3" type="ORF">KUTeg_006590</name>
</gene>